<name>A0A9Q1RBK6_9SOLA</name>
<sequence>MGSHPISSLLRIRVDPIDFWQPSSSAETSFANFVDIPEHFHTSSPMLNACSSSICADVSSSCDHGSVSICSKP</sequence>
<accession>A0A9Q1RBK6</accession>
<dbReference type="EMBL" id="JAJAGQ010000012">
    <property type="protein sequence ID" value="KAJ8548301.1"/>
    <property type="molecule type" value="Genomic_DNA"/>
</dbReference>
<proteinExistence type="predicted"/>
<dbReference type="AlphaFoldDB" id="A0A9Q1RBK6"/>
<comment type="caution">
    <text evidence="1">The sequence shown here is derived from an EMBL/GenBank/DDBJ whole genome shotgun (WGS) entry which is preliminary data.</text>
</comment>
<organism evidence="1 2">
    <name type="scientific">Anisodus acutangulus</name>
    <dbReference type="NCBI Taxonomy" id="402998"/>
    <lineage>
        <taxon>Eukaryota</taxon>
        <taxon>Viridiplantae</taxon>
        <taxon>Streptophyta</taxon>
        <taxon>Embryophyta</taxon>
        <taxon>Tracheophyta</taxon>
        <taxon>Spermatophyta</taxon>
        <taxon>Magnoliopsida</taxon>
        <taxon>eudicotyledons</taxon>
        <taxon>Gunneridae</taxon>
        <taxon>Pentapetalae</taxon>
        <taxon>asterids</taxon>
        <taxon>lamiids</taxon>
        <taxon>Solanales</taxon>
        <taxon>Solanaceae</taxon>
        <taxon>Solanoideae</taxon>
        <taxon>Hyoscyameae</taxon>
        <taxon>Anisodus</taxon>
    </lineage>
</organism>
<evidence type="ECO:0000313" key="2">
    <source>
        <dbReference type="Proteomes" id="UP001152561"/>
    </source>
</evidence>
<reference evidence="2" key="1">
    <citation type="journal article" date="2023" name="Proc. Natl. Acad. Sci. U.S.A.">
        <title>Genomic and structural basis for evolution of tropane alkaloid biosynthesis.</title>
        <authorList>
            <person name="Wanga Y.-J."/>
            <person name="Taina T."/>
            <person name="Yua J.-Y."/>
            <person name="Lia J."/>
            <person name="Xua B."/>
            <person name="Chenc J."/>
            <person name="D'Auriad J.C."/>
            <person name="Huanga J.-P."/>
            <person name="Huanga S.-X."/>
        </authorList>
    </citation>
    <scope>NUCLEOTIDE SEQUENCE [LARGE SCALE GENOMIC DNA]</scope>
    <source>
        <strain evidence="2">cv. KIB-2019</strain>
    </source>
</reference>
<dbReference type="Proteomes" id="UP001152561">
    <property type="component" value="Unassembled WGS sequence"/>
</dbReference>
<keyword evidence="2" id="KW-1185">Reference proteome</keyword>
<gene>
    <name evidence="1" type="ORF">K7X08_030770</name>
</gene>
<protein>
    <submittedName>
        <fullName evidence="1">Uncharacterized protein</fullName>
    </submittedName>
</protein>
<evidence type="ECO:0000313" key="1">
    <source>
        <dbReference type="EMBL" id="KAJ8548301.1"/>
    </source>
</evidence>